<evidence type="ECO:0000313" key="10">
    <source>
        <dbReference type="Proteomes" id="UP000555411"/>
    </source>
</evidence>
<evidence type="ECO:0000313" key="9">
    <source>
        <dbReference type="EMBL" id="MBC2836466.1"/>
    </source>
</evidence>
<keyword evidence="6" id="KW-1133">Transmembrane helix</keyword>
<feature type="domain" description="T-SNARE coiled-coil homology" evidence="8">
    <location>
        <begin position="576"/>
        <end position="638"/>
    </location>
</feature>
<dbReference type="GO" id="GO:0007165">
    <property type="term" value="P:signal transduction"/>
    <property type="evidence" value="ECO:0007669"/>
    <property type="project" value="UniProtKB-KW"/>
</dbReference>
<accession>A0A842IA29</accession>
<evidence type="ECO:0000256" key="4">
    <source>
        <dbReference type="ARBA" id="ARBA00029447"/>
    </source>
</evidence>
<evidence type="ECO:0000256" key="5">
    <source>
        <dbReference type="PROSITE-ProRule" id="PRU00284"/>
    </source>
</evidence>
<name>A0A842IA29_9RHOB</name>
<dbReference type="GO" id="GO:0005886">
    <property type="term" value="C:plasma membrane"/>
    <property type="evidence" value="ECO:0007669"/>
    <property type="project" value="UniProtKB-SubCell"/>
</dbReference>
<comment type="similarity">
    <text evidence="4">Belongs to the methyl-accepting chemotaxis (MCP) protein family.</text>
</comment>
<evidence type="ECO:0000256" key="2">
    <source>
        <dbReference type="ARBA" id="ARBA00022519"/>
    </source>
</evidence>
<dbReference type="Pfam" id="PF00015">
    <property type="entry name" value="MCPsignal"/>
    <property type="match status" value="1"/>
</dbReference>
<sequence length="680" mass="71325">MRFKWKVTIAMVAVGLLPTAIISYVDVTRLEGFAKQSAEAEVQTGLKLKASAVEAYFNRLLDVSESLAEMPETAVALREFTAASDALDLAALPAGEAALKARYDYQAQNTPDAGATAAADWLSQLDPKGRLMQELYVSGNPAEIGKKQETDDAGDGSAYSALHARLHPSFRAFQERFGFYDLFLIEPKQGRIVYTVFKELDYGTSLLSGPYAGTAFGRAAQEMIARQGADGPAFADFEAYAPSYNAQAAFMLVPLQDGGTFAGIVAFQVPLDFANALLGAGVDGKETSDTYIIGTDRRLRSTPRFGEGLAVGSPLDGPLMLAAASGESGVRQGVNHRGANVISAYQPLRLPGLDWSLVSEVARDEAMAQADATKHDAQVTVASLAGAILLFGLLLSQWLLWPIRKLGNDLRTQAASAIEMLTGASTQARAAAEVMATTAEQTSRQTVSVKSGSELTTGDVSSVASAVDELSSSIAEVVAGIRQTSDLVDGAATRAADAAALLAELERVAGRITGIVTLINDVANQTNLLSLNAAIEASHAGEAGRGFAVVAAEIRTLAARTTASTEEIAGEVRTVLDTVSRNSEAIRSISASISMVNDKARLISVSAEQQGAVTSEIAVRMAKTAGRVAAANDSLTEVQIASTHAASAASDVLDGMAHVGQATTEMDRALNGFVQRVNRL</sequence>
<evidence type="ECO:0000259" key="7">
    <source>
        <dbReference type="PROSITE" id="PS50111"/>
    </source>
</evidence>
<evidence type="ECO:0000256" key="1">
    <source>
        <dbReference type="ARBA" id="ARBA00004429"/>
    </source>
</evidence>
<reference evidence="9 10" key="1">
    <citation type="journal article" date="2017" name="Int. J. Syst. Evol. Microbiol.">
        <title>Gemmobacter straminiformis sp. nov., isolated from an artificial fountain.</title>
        <authorList>
            <person name="Kang J.Y."/>
            <person name="Kim M.J."/>
            <person name="Chun J."/>
            <person name="Son K.P."/>
            <person name="Jahng K.Y."/>
        </authorList>
    </citation>
    <scope>NUCLEOTIDE SEQUENCE [LARGE SCALE GENOMIC DNA]</scope>
    <source>
        <strain evidence="9 10">CAM-8</strain>
    </source>
</reference>
<gene>
    <name evidence="9" type="ORF">H7F16_13180</name>
</gene>
<keyword evidence="10" id="KW-1185">Reference proteome</keyword>
<feature type="transmembrane region" description="Helical" evidence="6">
    <location>
        <begin position="381"/>
        <end position="401"/>
    </location>
</feature>
<keyword evidence="6" id="KW-0472">Membrane</keyword>
<proteinExistence type="inferred from homology"/>
<comment type="subcellular location">
    <subcellularLocation>
        <location evidence="1">Cell inner membrane</location>
        <topology evidence="1">Multi-pass membrane protein</topology>
    </subcellularLocation>
</comment>
<comment type="caution">
    <text evidence="9">The sequence shown here is derived from an EMBL/GenBank/DDBJ whole genome shotgun (WGS) entry which is preliminary data.</text>
</comment>
<dbReference type="PANTHER" id="PTHR32089:SF112">
    <property type="entry name" value="LYSOZYME-LIKE PROTEIN-RELATED"/>
    <property type="match status" value="1"/>
</dbReference>
<keyword evidence="3 5" id="KW-0807">Transducer</keyword>
<dbReference type="PROSITE" id="PS50111">
    <property type="entry name" value="CHEMOTAXIS_TRANSDUC_2"/>
    <property type="match status" value="1"/>
</dbReference>
<dbReference type="Gene3D" id="3.30.450.20">
    <property type="entry name" value="PAS domain"/>
    <property type="match status" value="1"/>
</dbReference>
<organism evidence="9 10">
    <name type="scientific">Paragemmobacter straminiformis</name>
    <dbReference type="NCBI Taxonomy" id="2045119"/>
    <lineage>
        <taxon>Bacteria</taxon>
        <taxon>Pseudomonadati</taxon>
        <taxon>Pseudomonadota</taxon>
        <taxon>Alphaproteobacteria</taxon>
        <taxon>Rhodobacterales</taxon>
        <taxon>Paracoccaceae</taxon>
        <taxon>Paragemmobacter</taxon>
    </lineage>
</organism>
<dbReference type="CDD" id="cd18774">
    <property type="entry name" value="PDC2_HK_sensor"/>
    <property type="match status" value="1"/>
</dbReference>
<evidence type="ECO:0000256" key="3">
    <source>
        <dbReference type="ARBA" id="ARBA00023224"/>
    </source>
</evidence>
<evidence type="ECO:0000256" key="6">
    <source>
        <dbReference type="SAM" id="Phobius"/>
    </source>
</evidence>
<feature type="domain" description="Methyl-accepting transducer" evidence="7">
    <location>
        <begin position="431"/>
        <end position="654"/>
    </location>
</feature>
<dbReference type="InterPro" id="IPR000727">
    <property type="entry name" value="T_SNARE_dom"/>
</dbReference>
<dbReference type="Proteomes" id="UP000555411">
    <property type="component" value="Unassembled WGS sequence"/>
</dbReference>
<keyword evidence="6" id="KW-0812">Transmembrane</keyword>
<dbReference type="SUPFAM" id="SSF58104">
    <property type="entry name" value="Methyl-accepting chemotaxis protein (MCP) signaling domain"/>
    <property type="match status" value="1"/>
</dbReference>
<dbReference type="AlphaFoldDB" id="A0A842IA29"/>
<evidence type="ECO:0000259" key="8">
    <source>
        <dbReference type="PROSITE" id="PS50192"/>
    </source>
</evidence>
<dbReference type="PROSITE" id="PS50192">
    <property type="entry name" value="T_SNARE"/>
    <property type="match status" value="1"/>
</dbReference>
<keyword evidence="2" id="KW-1003">Cell membrane</keyword>
<dbReference type="PANTHER" id="PTHR32089">
    <property type="entry name" value="METHYL-ACCEPTING CHEMOTAXIS PROTEIN MCPB"/>
    <property type="match status" value="1"/>
</dbReference>
<dbReference type="InterPro" id="IPR004089">
    <property type="entry name" value="MCPsignal_dom"/>
</dbReference>
<protein>
    <submittedName>
        <fullName evidence="9">Methyl-accepting chemotaxis protein</fullName>
    </submittedName>
</protein>
<dbReference type="RefSeq" id="WP_185798064.1">
    <property type="nucleotide sequence ID" value="NZ_JACLQD010000003.1"/>
</dbReference>
<dbReference type="EMBL" id="JACLQD010000003">
    <property type="protein sequence ID" value="MBC2836466.1"/>
    <property type="molecule type" value="Genomic_DNA"/>
</dbReference>
<dbReference type="Gene3D" id="1.10.287.950">
    <property type="entry name" value="Methyl-accepting chemotaxis protein"/>
    <property type="match status" value="1"/>
</dbReference>
<keyword evidence="2" id="KW-0997">Cell inner membrane</keyword>
<dbReference type="SMART" id="SM00283">
    <property type="entry name" value="MA"/>
    <property type="match status" value="1"/>
</dbReference>